<dbReference type="Pfam" id="PF13508">
    <property type="entry name" value="Acetyltransf_7"/>
    <property type="match status" value="1"/>
</dbReference>
<proteinExistence type="predicted"/>
<keyword evidence="2" id="KW-0808">Transferase</keyword>
<name>A0NZE6_ROSAI</name>
<dbReference type="CDD" id="cd04301">
    <property type="entry name" value="NAT_SF"/>
    <property type="match status" value="1"/>
</dbReference>
<reference evidence="2 3" key="1">
    <citation type="submission" date="2006-05" db="EMBL/GenBank/DDBJ databases">
        <authorList>
            <person name="King G."/>
            <person name="Ferriera S."/>
            <person name="Johnson J."/>
            <person name="Kravitz S."/>
            <person name="Beeson K."/>
            <person name="Sutton G."/>
            <person name="Rogers Y.-H."/>
            <person name="Friedman R."/>
            <person name="Frazier M."/>
            <person name="Venter J.C."/>
        </authorList>
    </citation>
    <scope>NUCLEOTIDE SEQUENCE [LARGE SCALE GENOMIC DNA]</scope>
    <source>
        <strain evidence="3">ATCC 25650 / DSM 13394 / JCM 20685 / NBRC 16684 / NCIMB 2208 / IAM 12614 / B1</strain>
    </source>
</reference>
<organism evidence="2 3">
    <name type="scientific">Roseibium aggregatum (strain ATCC 25650 / DSM 13394 / JCM 20685 / NBRC 16684 / NCIMB 2208 / IAM 12614 / B1)</name>
    <name type="common">Stappia aggregata</name>
    <dbReference type="NCBI Taxonomy" id="384765"/>
    <lineage>
        <taxon>Bacteria</taxon>
        <taxon>Pseudomonadati</taxon>
        <taxon>Pseudomonadota</taxon>
        <taxon>Alphaproteobacteria</taxon>
        <taxon>Hyphomicrobiales</taxon>
        <taxon>Stappiaceae</taxon>
        <taxon>Roseibium</taxon>
    </lineage>
</organism>
<evidence type="ECO:0000313" key="3">
    <source>
        <dbReference type="Proteomes" id="UP000004848"/>
    </source>
</evidence>
<evidence type="ECO:0000313" key="2">
    <source>
        <dbReference type="EMBL" id="EAV41825.1"/>
    </source>
</evidence>
<sequence>MLQDGTYAEYMCRTETKRQIGRPDLQADASIILDSYQLTLSPMTLEDIPKLHELSIGVNWPHRPHDWALLIQLGNGYVARDEIGRVAGSAMWFPMGSHRASVAMVITSPRFQDHGAGSWLMGHILRETGSREKILNATKAAYRLYISLGFTPLKTVFQQNGVAVRVPDAPDTATPMRAEHRDEIVRLDANAYGADRGHIFERLFQVSQGTVIERGGRLVGFALCREFGRGRQMGPVVAETEEDAIALIHPFVKEYKDTFLRMDTRATDGPLRTYLTEAGIVLYDTVTTMTRDFAGAAAFIEKDGPITFGLVNQALG</sequence>
<dbReference type="Gene3D" id="3.40.630.30">
    <property type="match status" value="1"/>
</dbReference>
<dbReference type="EMBL" id="AAUW01000018">
    <property type="protein sequence ID" value="EAV41825.1"/>
    <property type="molecule type" value="Genomic_DNA"/>
</dbReference>
<comment type="caution">
    <text evidence="2">The sequence shown here is derived from an EMBL/GenBank/DDBJ whole genome shotgun (WGS) entry which is preliminary data.</text>
</comment>
<gene>
    <name evidence="2" type="ORF">SIAM614_31171</name>
</gene>
<dbReference type="PANTHER" id="PTHR47237:SF2">
    <property type="entry name" value="BLL4206 PROTEIN"/>
    <property type="match status" value="1"/>
</dbReference>
<evidence type="ECO:0000259" key="1">
    <source>
        <dbReference type="PROSITE" id="PS51186"/>
    </source>
</evidence>
<dbReference type="eggNOG" id="COG2153">
    <property type="taxonomic scope" value="Bacteria"/>
</dbReference>
<dbReference type="AlphaFoldDB" id="A0NZE6"/>
<accession>A0NZE6</accession>
<dbReference type="GO" id="GO:0016747">
    <property type="term" value="F:acyltransferase activity, transferring groups other than amino-acyl groups"/>
    <property type="evidence" value="ECO:0007669"/>
    <property type="project" value="InterPro"/>
</dbReference>
<dbReference type="PROSITE" id="PS51186">
    <property type="entry name" value="GNAT"/>
    <property type="match status" value="1"/>
</dbReference>
<dbReference type="Pfam" id="PF18014">
    <property type="entry name" value="Acetyltransf_18"/>
    <property type="match status" value="1"/>
</dbReference>
<dbReference type="Proteomes" id="UP000004848">
    <property type="component" value="Unassembled WGS sequence"/>
</dbReference>
<dbReference type="InterPro" id="IPR052729">
    <property type="entry name" value="Acyl/Acetyltrans_Enzymes"/>
</dbReference>
<dbReference type="InterPro" id="IPR000182">
    <property type="entry name" value="GNAT_dom"/>
</dbReference>
<dbReference type="InterPro" id="IPR041496">
    <property type="entry name" value="YitH/HolE_GNAT"/>
</dbReference>
<protein>
    <submittedName>
        <fullName evidence="2">Putative acetyltransferase protein</fullName>
    </submittedName>
</protein>
<dbReference type="PANTHER" id="PTHR47237">
    <property type="entry name" value="SLL0310 PROTEIN"/>
    <property type="match status" value="1"/>
</dbReference>
<dbReference type="Gene3D" id="3.40.630.90">
    <property type="match status" value="1"/>
</dbReference>
<dbReference type="InterPro" id="IPR016181">
    <property type="entry name" value="Acyl_CoA_acyltransferase"/>
</dbReference>
<dbReference type="SUPFAM" id="SSF55729">
    <property type="entry name" value="Acyl-CoA N-acyltransferases (Nat)"/>
    <property type="match status" value="1"/>
</dbReference>
<feature type="domain" description="N-acetyltransferase" evidence="1">
    <location>
        <begin position="38"/>
        <end position="181"/>
    </location>
</feature>